<dbReference type="PROSITE" id="PS50012">
    <property type="entry name" value="RCC1_3"/>
    <property type="match status" value="2"/>
</dbReference>
<dbReference type="Pfam" id="PF13540">
    <property type="entry name" value="RCC1_2"/>
    <property type="match status" value="1"/>
</dbReference>
<dbReference type="EMBL" id="CP033464">
    <property type="protein sequence ID" value="QDX94037.1"/>
    <property type="molecule type" value="Genomic_DNA"/>
</dbReference>
<proteinExistence type="predicted"/>
<accession>A0A518VAM0</accession>
<reference evidence="1 2" key="1">
    <citation type="submission" date="2018-11" db="EMBL/GenBank/DDBJ databases">
        <title>Phylogenetic determinants of toxin gene distribution in genomes of Brevibacillus laterosporus.</title>
        <authorList>
            <person name="Glare T.R."/>
            <person name="Durrant A."/>
            <person name="Berry C."/>
            <person name="Palma L."/>
            <person name="Ormskirk M."/>
            <person name="Cox M.O."/>
        </authorList>
    </citation>
    <scope>NUCLEOTIDE SEQUENCE [LARGE SCALE GENOMIC DNA]</scope>
    <source>
        <strain evidence="1 2">1821L</strain>
    </source>
</reference>
<name>A0A518VAM0_BRELA</name>
<keyword evidence="2" id="KW-1185">Reference proteome</keyword>
<dbReference type="SUPFAM" id="SSF50985">
    <property type="entry name" value="RCC1/BLIP-II"/>
    <property type="match status" value="1"/>
</dbReference>
<dbReference type="PANTHER" id="PTHR45982">
    <property type="entry name" value="REGULATOR OF CHROMOSOME CONDENSATION"/>
    <property type="match status" value="1"/>
</dbReference>
<dbReference type="AlphaFoldDB" id="A0A518VAM0"/>
<dbReference type="OrthoDB" id="2476831at2"/>
<dbReference type="PRINTS" id="PR00633">
    <property type="entry name" value="RCCNDNSATION"/>
</dbReference>
<dbReference type="InterPro" id="IPR000408">
    <property type="entry name" value="Reg_chr_condens"/>
</dbReference>
<evidence type="ECO:0000313" key="1">
    <source>
        <dbReference type="EMBL" id="QDX94037.1"/>
    </source>
</evidence>
<sequence length="775" mass="84084">MANGYFTIYVAQNDTNVTVLGDNRYGQLAMGVNAGTNNSNTSPTRIVNNTLLNIVKVVSGGSHSLFLTADGKLYSAGLNYVGQLGVPDNFGTSNYNYYPKFVMDDVVEIEAGSVTSFVIKSNGDLYGFGYGSLLGIGATEHTYTPKKLAEGVKAVSATNNNTMLIKGNGDLYGCGSNVYGNLALGHSKEILTWTLITTEVKQASLSVSNSYIVKKNGKAYACGLNTKGQMGNTDGVGSTNIKFERFVYVTDNVMSVFTVGSTGYFHKNDFKLLGCGDSYFGQLGGGRTNDIYSSLVEVGEAKLVGGGESHLLIKSDSDGSLYGVGYSKYGALTTINSVNPNFINVTKNVDTKVKTIINCVSKLIDFSEITMSNQLRKGPFKLAAKVDHLEGLKMQYKVLLNGVQKYPETGWTSLENNPLSIKETMPASYFNQGENMVTLVVRDSEGYAVLHPENVTLVNENPEVINPQLSAIEIHAEEVAFNATIIDADGDKVRYKVSLNGEQIPPYSGFSQFIKSPTNLSVTFNNSILVIGKNTIRVDVEDEVGGIGTYTTEVTKLNNNPVITGTIKGSCLSAKITDEDGDRIRYKMTLNNKQVLPVNGYTKLMNTPVVLNQSFHRTLINVGDENVLKIEAMDEVGGTFSKDIRFTGIHSGLLFCDAEETLYTTEIGELLKFLDFGDVISGQTTPAERVWVKNTLGFPVNDLTITVNQGDLDGVTTKVEISRFDSPFVSENSLVFSGLTEHDEKVNFYVRVDTAKKSNSSGVFDIIVEADPVIE</sequence>
<dbReference type="Gene3D" id="2.130.10.30">
    <property type="entry name" value="Regulator of chromosome condensation 1/beta-lactamase-inhibitor protein II"/>
    <property type="match status" value="2"/>
</dbReference>
<dbReference type="InterPro" id="IPR009091">
    <property type="entry name" value="RCC1/BLIP-II"/>
</dbReference>
<protein>
    <submittedName>
        <fullName evidence="1">Uncharacterized protein</fullName>
    </submittedName>
</protein>
<dbReference type="Proteomes" id="UP000319432">
    <property type="component" value="Chromosome"/>
</dbReference>
<gene>
    <name evidence="1" type="ORF">EEL30_18110</name>
</gene>
<dbReference type="PANTHER" id="PTHR45982:SF1">
    <property type="entry name" value="REGULATOR OF CHROMOSOME CONDENSATION"/>
    <property type="match status" value="1"/>
</dbReference>
<dbReference type="GO" id="GO:0005085">
    <property type="term" value="F:guanyl-nucleotide exchange factor activity"/>
    <property type="evidence" value="ECO:0007669"/>
    <property type="project" value="TreeGrafter"/>
</dbReference>
<organism evidence="1 2">
    <name type="scientific">Brevibacillus laterosporus</name>
    <name type="common">Bacillus laterosporus</name>
    <dbReference type="NCBI Taxonomy" id="1465"/>
    <lineage>
        <taxon>Bacteria</taxon>
        <taxon>Bacillati</taxon>
        <taxon>Bacillota</taxon>
        <taxon>Bacilli</taxon>
        <taxon>Bacillales</taxon>
        <taxon>Paenibacillaceae</taxon>
        <taxon>Brevibacillus</taxon>
    </lineage>
</organism>
<evidence type="ECO:0000313" key="2">
    <source>
        <dbReference type="Proteomes" id="UP000319432"/>
    </source>
</evidence>
<dbReference type="GO" id="GO:0005737">
    <property type="term" value="C:cytoplasm"/>
    <property type="evidence" value="ECO:0007669"/>
    <property type="project" value="TreeGrafter"/>
</dbReference>
<dbReference type="InterPro" id="IPR051553">
    <property type="entry name" value="Ran_GTPase-activating"/>
</dbReference>